<evidence type="ECO:0000313" key="3">
    <source>
        <dbReference type="EnsemblPlants" id="KEH38660"/>
    </source>
</evidence>
<keyword evidence="4" id="KW-1185">Reference proteome</keyword>
<organism evidence="2 4">
    <name type="scientific">Medicago truncatula</name>
    <name type="common">Barrel medic</name>
    <name type="synonym">Medicago tribuloides</name>
    <dbReference type="NCBI Taxonomy" id="3880"/>
    <lineage>
        <taxon>Eukaryota</taxon>
        <taxon>Viridiplantae</taxon>
        <taxon>Streptophyta</taxon>
        <taxon>Embryophyta</taxon>
        <taxon>Tracheophyta</taxon>
        <taxon>Spermatophyta</taxon>
        <taxon>Magnoliopsida</taxon>
        <taxon>eudicotyledons</taxon>
        <taxon>Gunneridae</taxon>
        <taxon>Pentapetalae</taxon>
        <taxon>rosids</taxon>
        <taxon>fabids</taxon>
        <taxon>Fabales</taxon>
        <taxon>Fabaceae</taxon>
        <taxon>Papilionoideae</taxon>
        <taxon>50 kb inversion clade</taxon>
        <taxon>NPAAA clade</taxon>
        <taxon>Hologalegina</taxon>
        <taxon>IRL clade</taxon>
        <taxon>Trifolieae</taxon>
        <taxon>Medicago</taxon>
    </lineage>
</organism>
<dbReference type="EMBL" id="CM001218">
    <property type="protein sequence ID" value="KEH38660.1"/>
    <property type="molecule type" value="Genomic_DNA"/>
</dbReference>
<dbReference type="Proteomes" id="UP000002051">
    <property type="component" value="Chromosome 2"/>
</dbReference>
<feature type="compositionally biased region" description="Polar residues" evidence="1">
    <location>
        <begin position="156"/>
        <end position="172"/>
    </location>
</feature>
<gene>
    <name evidence="2" type="ordered locus">MTR_2g078480</name>
</gene>
<accession>A0A072VKH7</accession>
<protein>
    <submittedName>
        <fullName evidence="2 3">Uncharacterized protein</fullName>
    </submittedName>
</protein>
<dbReference type="HOGENOM" id="CLU_1231485_0_0_1"/>
<dbReference type="EnsemblPlants" id="KEH38660">
    <property type="protein sequence ID" value="KEH38660"/>
    <property type="gene ID" value="MTR_2g078480"/>
</dbReference>
<feature type="compositionally biased region" description="Low complexity" evidence="1">
    <location>
        <begin position="173"/>
        <end position="185"/>
    </location>
</feature>
<reference evidence="2 4" key="1">
    <citation type="journal article" date="2011" name="Nature">
        <title>The Medicago genome provides insight into the evolution of rhizobial symbioses.</title>
        <authorList>
            <person name="Young N.D."/>
            <person name="Debelle F."/>
            <person name="Oldroyd G.E."/>
            <person name="Geurts R."/>
            <person name="Cannon S.B."/>
            <person name="Udvardi M.K."/>
            <person name="Benedito V.A."/>
            <person name="Mayer K.F."/>
            <person name="Gouzy J."/>
            <person name="Schoof H."/>
            <person name="Van de Peer Y."/>
            <person name="Proost S."/>
            <person name="Cook D.R."/>
            <person name="Meyers B.C."/>
            <person name="Spannagl M."/>
            <person name="Cheung F."/>
            <person name="De Mita S."/>
            <person name="Krishnakumar V."/>
            <person name="Gundlach H."/>
            <person name="Zhou S."/>
            <person name="Mudge J."/>
            <person name="Bharti A.K."/>
            <person name="Murray J.D."/>
            <person name="Naoumkina M.A."/>
            <person name="Rosen B."/>
            <person name="Silverstein K.A."/>
            <person name="Tang H."/>
            <person name="Rombauts S."/>
            <person name="Zhao P.X."/>
            <person name="Zhou P."/>
            <person name="Barbe V."/>
            <person name="Bardou P."/>
            <person name="Bechner M."/>
            <person name="Bellec A."/>
            <person name="Berger A."/>
            <person name="Berges H."/>
            <person name="Bidwell S."/>
            <person name="Bisseling T."/>
            <person name="Choisne N."/>
            <person name="Couloux A."/>
            <person name="Denny R."/>
            <person name="Deshpande S."/>
            <person name="Dai X."/>
            <person name="Doyle J.J."/>
            <person name="Dudez A.M."/>
            <person name="Farmer A.D."/>
            <person name="Fouteau S."/>
            <person name="Franken C."/>
            <person name="Gibelin C."/>
            <person name="Gish J."/>
            <person name="Goldstein S."/>
            <person name="Gonzalez A.J."/>
            <person name="Green P.J."/>
            <person name="Hallab A."/>
            <person name="Hartog M."/>
            <person name="Hua A."/>
            <person name="Humphray S.J."/>
            <person name="Jeong D.H."/>
            <person name="Jing Y."/>
            <person name="Jocker A."/>
            <person name="Kenton S.M."/>
            <person name="Kim D.J."/>
            <person name="Klee K."/>
            <person name="Lai H."/>
            <person name="Lang C."/>
            <person name="Lin S."/>
            <person name="Macmil S.L."/>
            <person name="Magdelenat G."/>
            <person name="Matthews L."/>
            <person name="McCorrison J."/>
            <person name="Monaghan E.L."/>
            <person name="Mun J.H."/>
            <person name="Najar F.Z."/>
            <person name="Nicholson C."/>
            <person name="Noirot C."/>
            <person name="O'Bleness M."/>
            <person name="Paule C.R."/>
            <person name="Poulain J."/>
            <person name="Prion F."/>
            <person name="Qin B."/>
            <person name="Qu C."/>
            <person name="Retzel E.F."/>
            <person name="Riddle C."/>
            <person name="Sallet E."/>
            <person name="Samain S."/>
            <person name="Samson N."/>
            <person name="Sanders I."/>
            <person name="Saurat O."/>
            <person name="Scarpelli C."/>
            <person name="Schiex T."/>
            <person name="Segurens B."/>
            <person name="Severin A.J."/>
            <person name="Sherrier D.J."/>
            <person name="Shi R."/>
            <person name="Sims S."/>
            <person name="Singer S.R."/>
            <person name="Sinharoy S."/>
            <person name="Sterck L."/>
            <person name="Viollet A."/>
            <person name="Wang B.B."/>
            <person name="Wang K."/>
            <person name="Wang M."/>
            <person name="Wang X."/>
            <person name="Warfsmann J."/>
            <person name="Weissenbach J."/>
            <person name="White D.D."/>
            <person name="White J.D."/>
            <person name="Wiley G.B."/>
            <person name="Wincker P."/>
            <person name="Xing Y."/>
            <person name="Yang L."/>
            <person name="Yao Z."/>
            <person name="Ying F."/>
            <person name="Zhai J."/>
            <person name="Zhou L."/>
            <person name="Zuber A."/>
            <person name="Denarie J."/>
            <person name="Dixon R.A."/>
            <person name="May G.D."/>
            <person name="Schwartz D.C."/>
            <person name="Rogers J."/>
            <person name="Quetier F."/>
            <person name="Town C.D."/>
            <person name="Roe B.A."/>
        </authorList>
    </citation>
    <scope>NUCLEOTIDE SEQUENCE [LARGE SCALE GENOMIC DNA]</scope>
    <source>
        <strain evidence="2">A17</strain>
        <strain evidence="3 4">cv. Jemalong A17</strain>
    </source>
</reference>
<proteinExistence type="predicted"/>
<evidence type="ECO:0000313" key="2">
    <source>
        <dbReference type="EMBL" id="KEH38660.1"/>
    </source>
</evidence>
<evidence type="ECO:0000313" key="4">
    <source>
        <dbReference type="Proteomes" id="UP000002051"/>
    </source>
</evidence>
<reference evidence="3" key="3">
    <citation type="submission" date="2015-04" db="UniProtKB">
        <authorList>
            <consortium name="EnsemblPlants"/>
        </authorList>
    </citation>
    <scope>IDENTIFICATION</scope>
    <source>
        <strain evidence="3">cv. Jemalong A17</strain>
    </source>
</reference>
<sequence>MWFTSSRTSGKEDVAWIERFGEVESIGKRTFCSTTICYYFTMHANLRKIRMSEENESFQRQLQQNREKELDKLQAAPIGEKRDYSSQSKEQIQAKLFNRQIAAMRTNMEEPFKTYRCYSYGSKQSPLEMELASRPWEGQNTKDQKNHRSAKGAASHTIQKANNPNQVSRAIPSTSTKGKAKTSSSQRVGSWGGDGDTKITFNKITESDRRHSIAVSPVQHKQVKG</sequence>
<dbReference type="AlphaFoldDB" id="A0A072VKH7"/>
<feature type="region of interest" description="Disordered" evidence="1">
    <location>
        <begin position="138"/>
        <end position="225"/>
    </location>
</feature>
<name>A0A072VKH7_MEDTR</name>
<dbReference type="STRING" id="3880.A0A072VKH7"/>
<evidence type="ECO:0000256" key="1">
    <source>
        <dbReference type="SAM" id="MobiDB-lite"/>
    </source>
</evidence>
<reference evidence="2 4" key="2">
    <citation type="journal article" date="2014" name="BMC Genomics">
        <title>An improved genome release (version Mt4.0) for the model legume Medicago truncatula.</title>
        <authorList>
            <person name="Tang H."/>
            <person name="Krishnakumar V."/>
            <person name="Bidwell S."/>
            <person name="Rosen B."/>
            <person name="Chan A."/>
            <person name="Zhou S."/>
            <person name="Gentzbittel L."/>
            <person name="Childs K.L."/>
            <person name="Yandell M."/>
            <person name="Gundlach H."/>
            <person name="Mayer K.F."/>
            <person name="Schwartz D.C."/>
            <person name="Town C.D."/>
        </authorList>
    </citation>
    <scope>GENOME REANNOTATION</scope>
    <source>
        <strain evidence="2">A17</strain>
        <strain evidence="3 4">cv. Jemalong A17</strain>
    </source>
</reference>